<organism evidence="2 3">
    <name type="scientific">Apiospora saccharicola</name>
    <dbReference type="NCBI Taxonomy" id="335842"/>
    <lineage>
        <taxon>Eukaryota</taxon>
        <taxon>Fungi</taxon>
        <taxon>Dikarya</taxon>
        <taxon>Ascomycota</taxon>
        <taxon>Pezizomycotina</taxon>
        <taxon>Sordariomycetes</taxon>
        <taxon>Xylariomycetidae</taxon>
        <taxon>Amphisphaeriales</taxon>
        <taxon>Apiosporaceae</taxon>
        <taxon>Apiospora</taxon>
    </lineage>
</organism>
<keyword evidence="3" id="KW-1185">Reference proteome</keyword>
<comment type="caution">
    <text evidence="2">The sequence shown here is derived from an EMBL/GenBank/DDBJ whole genome shotgun (WGS) entry which is preliminary data.</text>
</comment>
<dbReference type="Proteomes" id="UP001446871">
    <property type="component" value="Unassembled WGS sequence"/>
</dbReference>
<evidence type="ECO:0000259" key="1">
    <source>
        <dbReference type="PROSITE" id="PS50263"/>
    </source>
</evidence>
<reference evidence="2 3" key="1">
    <citation type="submission" date="2023-01" db="EMBL/GenBank/DDBJ databases">
        <title>Analysis of 21 Apiospora genomes using comparative genomics revels a genus with tremendous synthesis potential of carbohydrate active enzymes and secondary metabolites.</title>
        <authorList>
            <person name="Sorensen T."/>
        </authorList>
    </citation>
    <scope>NUCLEOTIDE SEQUENCE [LARGE SCALE GENOMIC DNA]</scope>
    <source>
        <strain evidence="2 3">CBS 83171</strain>
    </source>
</reference>
<feature type="domain" description="CN hydrolase" evidence="1">
    <location>
        <begin position="1"/>
        <end position="159"/>
    </location>
</feature>
<evidence type="ECO:0000313" key="3">
    <source>
        <dbReference type="Proteomes" id="UP001446871"/>
    </source>
</evidence>
<dbReference type="PANTHER" id="PTHR11750:SF26">
    <property type="entry name" value="PROTEIN N-TERMINAL AMIDASE"/>
    <property type="match status" value="1"/>
</dbReference>
<name>A0ABR1UWX6_9PEZI</name>
<evidence type="ECO:0000313" key="2">
    <source>
        <dbReference type="EMBL" id="KAK8063435.1"/>
    </source>
</evidence>
<dbReference type="InterPro" id="IPR036526">
    <property type="entry name" value="C-N_Hydrolase_sf"/>
</dbReference>
<dbReference type="InterPro" id="IPR003010">
    <property type="entry name" value="C-N_Hydrolase"/>
</dbReference>
<dbReference type="SUPFAM" id="SSF56317">
    <property type="entry name" value="Carbon-nitrogen hydrolase"/>
    <property type="match status" value="1"/>
</dbReference>
<dbReference type="PANTHER" id="PTHR11750">
    <property type="entry name" value="PROTEIN N-TERMINAL AMIDASE"/>
    <property type="match status" value="1"/>
</dbReference>
<dbReference type="InterPro" id="IPR039703">
    <property type="entry name" value="Nta1"/>
</dbReference>
<proteinExistence type="predicted"/>
<gene>
    <name evidence="2" type="ORF">PG996_008087</name>
</gene>
<dbReference type="Pfam" id="PF00795">
    <property type="entry name" value="CN_hydrolase"/>
    <property type="match status" value="1"/>
</dbReference>
<dbReference type="Gene3D" id="3.60.110.10">
    <property type="entry name" value="Carbon-nitrogen hydrolase"/>
    <property type="match status" value="1"/>
</dbReference>
<dbReference type="EMBL" id="JAQQWM010000005">
    <property type="protein sequence ID" value="KAK8063435.1"/>
    <property type="molecule type" value="Genomic_DNA"/>
</dbReference>
<dbReference type="PROSITE" id="PS50263">
    <property type="entry name" value="CN_HYDROLASE"/>
    <property type="match status" value="1"/>
</dbReference>
<accession>A0ABR1UWX6</accession>
<sequence>MRIGCLQFAPQVGDVNNNLNRADSVLSRSNPDDLDVLVLPELAFSGYNFRSLSDISPYLEPTCAGITSLWARTTALKYNCIVAAGYPEKVDVSRNWPASPEYYNSLIVVNEEGDTVANYRKTHLYYTDETWALEGPSHFYKGHFPGIGNTAMGICKITQ</sequence>
<protein>
    <submittedName>
        <fullName evidence="2">N-terminal amidase</fullName>
    </submittedName>
</protein>